<evidence type="ECO:0000313" key="1">
    <source>
        <dbReference type="EMBL" id="HGB35644.1"/>
    </source>
</evidence>
<accession>A0A7V3KMW7</accession>
<dbReference type="AlphaFoldDB" id="A0A7V3KMW7"/>
<sequence length="156" mass="17990">MKVCKGELPSGYNAVLYTLLWTTVKYQRRYCWISQKKILNLMSKYDGVSIWRSTLNVWLNYLEDENFIKRYGGTPINIGGKLVNRATRYYLLPRALNYLKKLKYCVQGVMRILGVRFFGQDKATPKRNKVGLLDFNPLLGVCLGEKGRASPVKSIL</sequence>
<name>A0A7V3KMW7_UNCW3</name>
<comment type="caution">
    <text evidence="1">The sequence shown here is derived from an EMBL/GenBank/DDBJ whole genome shotgun (WGS) entry which is preliminary data.</text>
</comment>
<reference evidence="1" key="1">
    <citation type="journal article" date="2020" name="mSystems">
        <title>Genome- and Community-Level Interaction Insights into Carbon Utilization and Element Cycling Functions of Hydrothermarchaeota in Hydrothermal Sediment.</title>
        <authorList>
            <person name="Zhou Z."/>
            <person name="Liu Y."/>
            <person name="Xu W."/>
            <person name="Pan J."/>
            <person name="Luo Z.H."/>
            <person name="Li M."/>
        </authorList>
    </citation>
    <scope>NUCLEOTIDE SEQUENCE [LARGE SCALE GENOMIC DNA]</scope>
    <source>
        <strain evidence="1">SpSt-754</strain>
    </source>
</reference>
<proteinExistence type="predicted"/>
<dbReference type="EMBL" id="DTGD01000075">
    <property type="protein sequence ID" value="HGB35644.1"/>
    <property type="molecule type" value="Genomic_DNA"/>
</dbReference>
<organism evidence="1">
    <name type="scientific">candidate division WOR-3 bacterium</name>
    <dbReference type="NCBI Taxonomy" id="2052148"/>
    <lineage>
        <taxon>Bacteria</taxon>
        <taxon>Bacteria division WOR-3</taxon>
    </lineage>
</organism>
<gene>
    <name evidence="1" type="ORF">ENV38_01895</name>
</gene>
<protein>
    <submittedName>
        <fullName evidence="1">Uncharacterized protein</fullName>
    </submittedName>
</protein>